<gene>
    <name evidence="2" type="ORF">FJQ54_13360</name>
</gene>
<protein>
    <recommendedName>
        <fullName evidence="1">Virulence-associated protein E-like domain-containing protein</fullName>
    </recommendedName>
</protein>
<dbReference type="RefSeq" id="WP_140928916.1">
    <property type="nucleotide sequence ID" value="NZ_VFSU01000030.1"/>
</dbReference>
<evidence type="ECO:0000259" key="1">
    <source>
        <dbReference type="Pfam" id="PF05272"/>
    </source>
</evidence>
<reference evidence="2 3" key="1">
    <citation type="submission" date="2019-06" db="EMBL/GenBank/DDBJ databases">
        <authorList>
            <person name="Lee I."/>
            <person name="Jang G.I."/>
            <person name="Hwang C.Y."/>
        </authorList>
    </citation>
    <scope>NUCLEOTIDE SEQUENCE [LARGE SCALE GENOMIC DNA]</scope>
    <source>
        <strain evidence="2 3">PAMC 28131</strain>
    </source>
</reference>
<comment type="caution">
    <text evidence="2">The sequence shown here is derived from an EMBL/GenBank/DDBJ whole genome shotgun (WGS) entry which is preliminary data.</text>
</comment>
<dbReference type="AlphaFoldDB" id="A0A501XG14"/>
<organism evidence="2 3">
    <name type="scientific">Sandaracinobacter neustonicus</name>
    <dbReference type="NCBI Taxonomy" id="1715348"/>
    <lineage>
        <taxon>Bacteria</taxon>
        <taxon>Pseudomonadati</taxon>
        <taxon>Pseudomonadota</taxon>
        <taxon>Alphaproteobacteria</taxon>
        <taxon>Sphingomonadales</taxon>
        <taxon>Sphingosinicellaceae</taxon>
        <taxon>Sandaracinobacter</taxon>
    </lineage>
</organism>
<dbReference type="PANTHER" id="PTHR34985:SF1">
    <property type="entry name" value="SLR0554 PROTEIN"/>
    <property type="match status" value="1"/>
</dbReference>
<dbReference type="PANTHER" id="PTHR34985">
    <property type="entry name" value="SLR0554 PROTEIN"/>
    <property type="match status" value="1"/>
</dbReference>
<dbReference type="Proteomes" id="UP000319897">
    <property type="component" value="Unassembled WGS sequence"/>
</dbReference>
<dbReference type="OrthoDB" id="9763644at2"/>
<dbReference type="Pfam" id="PF05272">
    <property type="entry name" value="VapE-like_dom"/>
    <property type="match status" value="1"/>
</dbReference>
<proteinExistence type="predicted"/>
<evidence type="ECO:0000313" key="3">
    <source>
        <dbReference type="Proteomes" id="UP000319897"/>
    </source>
</evidence>
<feature type="domain" description="Virulence-associated protein E-like" evidence="1">
    <location>
        <begin position="227"/>
        <end position="440"/>
    </location>
</feature>
<evidence type="ECO:0000313" key="2">
    <source>
        <dbReference type="EMBL" id="TPE59470.1"/>
    </source>
</evidence>
<sequence>MMYRLAEFEVAKPEPSAVSDAPGRIALERGDVVRLTETEELDQWNVPGWAKAVIAQGHNPLEPDKWGGDRSRAVYAVACELVAREVPPELVVGILTDRDLGISAHILAQKRPVEYAWYQVERATAAVAQRGEAFATNEDGKVYRDHQGNIRLALRKLGVELRHDTFADRSVIEGLDGHGPHLDDAALTRLWLEIDERFRFRPQIEFFTKVIMDTARNAPFHPVCDYLDGLQWDGVPRLDRWLVTYGGAEDNEYTRAVGALPLIAAARRVREPGAKFDEMLILESEQGTDKSSALRVLAVRDERFADDLPLNSDGKKVIEQTAGKWIIEAGELKGMRKGEVEHLKSFLSRQDDTARLSYARLPVIVPRQFVVIGTTNSERYLRDLTGNRRFWPVRVGRFDLEALRRDRDQIWAEAAARETEGASIRLDPSLYAAAGVEQEARKMDDPFVDSLAAALGDRTGKIRAADVWKLLGIPAGQQTQEQNGRLGDAMREIGWERARRRFGGKGLEYCYTRGNRTQTERRIEVALGTAGWFVDDAASDREGEGDELPY</sequence>
<name>A0A501XG14_9SPHN</name>
<accession>A0A501XG14</accession>
<dbReference type="InterPro" id="IPR007936">
    <property type="entry name" value="VapE-like_dom"/>
</dbReference>
<keyword evidence="3" id="KW-1185">Reference proteome</keyword>
<dbReference type="EMBL" id="VFSU01000030">
    <property type="protein sequence ID" value="TPE59470.1"/>
    <property type="molecule type" value="Genomic_DNA"/>
</dbReference>